<comment type="caution">
    <text evidence="2">The sequence shown here is derived from an EMBL/GenBank/DDBJ whole genome shotgun (WGS) entry which is preliminary data.</text>
</comment>
<accession>A0A5N5TP80</accession>
<sequence length="766" mass="85473">MTSLKNMHPKVPVGYILVNTSYEDNTRDSISVYDFDISEDSDMFSSQSSANGNRRNHSNKRAVMKREDCLGVVERKKSFSVSEIKAKRHLIPIIKMGIENENNTVIAMKESKFLSFINKETFQRPLTDLYVRMDSDDGNTDVGGVARSSLNTRHFTKSALEGKDSSLHAKKRFGKVYKSDEMTLLDDPSFNKQESKFAVAGHSQTRSSLDSRWSSSSSSAHFSMSEGSVDFGSESQASWSGDFDDFTYGKMITNQRLSSNSTTGSDKLRFSFNSFGSFEANKDEVLLHDSLTEDIDTNITDNENRTKAIVKEDDLEAYKPQTESLVSQQSSEVNKLISKLSDDMEEGNSGKKSSILESVKNVHSEKIERKDSNILRIHSPTVSAECLDKSVGGLTLRPHLERQLSIDSSVSTLSEAETVIHVDNASQNQSKDSSVKKVFSFNQEKPKVHQKSATAKSLSSEELNFSKCEHSFCSKESCGSSTVEKSGDSNDVELSGSLKIVKLKYISKRSSQENLDSKKNKISKEDKLQKQSSKSLSSVSSGSIEEQEISLDISDPSHSDSSSLSKKDIIDKNKQKPSGSLKESKDSMKESGHNSDYFDFGNRNMIQQIEENSVSVRSKNRVKTDKFVQGVVDVKPRSSKGKRGLEFYSKTESDIRFSAGSFSTDLSEGELIFSETEGEEFPNDDTSDDDLNLEEEALKKLAERKETPKEDILMSKEDNVEAFLNKVSHMIDKISVFRDKGNNLPKYTEVQLFAEGIRTRSMPIGT</sequence>
<evidence type="ECO:0000313" key="2">
    <source>
        <dbReference type="EMBL" id="KAB7507980.1"/>
    </source>
</evidence>
<dbReference type="EMBL" id="SEYY01000107">
    <property type="protein sequence ID" value="KAB7507980.1"/>
    <property type="molecule type" value="Genomic_DNA"/>
</dbReference>
<dbReference type="Proteomes" id="UP000326759">
    <property type="component" value="Unassembled WGS sequence"/>
</dbReference>
<keyword evidence="3" id="KW-1185">Reference proteome</keyword>
<feature type="region of interest" description="Disordered" evidence="1">
    <location>
        <begin position="512"/>
        <end position="601"/>
    </location>
</feature>
<dbReference type="AlphaFoldDB" id="A0A5N5TP80"/>
<feature type="compositionally biased region" description="Low complexity" evidence="1">
    <location>
        <begin position="530"/>
        <end position="564"/>
    </location>
</feature>
<evidence type="ECO:0000313" key="3">
    <source>
        <dbReference type="Proteomes" id="UP000326759"/>
    </source>
</evidence>
<organism evidence="2 3">
    <name type="scientific">Armadillidium nasatum</name>
    <dbReference type="NCBI Taxonomy" id="96803"/>
    <lineage>
        <taxon>Eukaryota</taxon>
        <taxon>Metazoa</taxon>
        <taxon>Ecdysozoa</taxon>
        <taxon>Arthropoda</taxon>
        <taxon>Crustacea</taxon>
        <taxon>Multicrustacea</taxon>
        <taxon>Malacostraca</taxon>
        <taxon>Eumalacostraca</taxon>
        <taxon>Peracarida</taxon>
        <taxon>Isopoda</taxon>
        <taxon>Oniscidea</taxon>
        <taxon>Crinocheta</taxon>
        <taxon>Armadillidiidae</taxon>
        <taxon>Armadillidium</taxon>
    </lineage>
</organism>
<proteinExistence type="predicted"/>
<protein>
    <submittedName>
        <fullName evidence="2">Uncharacterized protein</fullName>
    </submittedName>
</protein>
<reference evidence="2 3" key="1">
    <citation type="journal article" date="2019" name="PLoS Biol.">
        <title>Sex chromosomes control vertical transmission of feminizing Wolbachia symbionts in an isopod.</title>
        <authorList>
            <person name="Becking T."/>
            <person name="Chebbi M.A."/>
            <person name="Giraud I."/>
            <person name="Moumen B."/>
            <person name="Laverre T."/>
            <person name="Caubet Y."/>
            <person name="Peccoud J."/>
            <person name="Gilbert C."/>
            <person name="Cordaux R."/>
        </authorList>
    </citation>
    <scope>NUCLEOTIDE SEQUENCE [LARGE SCALE GENOMIC DNA]</scope>
    <source>
        <strain evidence="2">ANa2</strain>
        <tissue evidence="2">Whole body excluding digestive tract and cuticle</tissue>
    </source>
</reference>
<feature type="compositionally biased region" description="Basic and acidic residues" evidence="1">
    <location>
        <begin position="582"/>
        <end position="593"/>
    </location>
</feature>
<feature type="compositionally biased region" description="Basic and acidic residues" evidence="1">
    <location>
        <begin position="565"/>
        <end position="574"/>
    </location>
</feature>
<evidence type="ECO:0000256" key="1">
    <source>
        <dbReference type="SAM" id="MobiDB-lite"/>
    </source>
</evidence>
<name>A0A5N5TP80_9CRUS</name>
<feature type="compositionally biased region" description="Basic and acidic residues" evidence="1">
    <location>
        <begin position="515"/>
        <end position="529"/>
    </location>
</feature>
<gene>
    <name evidence="2" type="ORF">Anas_03793</name>
</gene>